<dbReference type="GO" id="GO:0030574">
    <property type="term" value="P:collagen catabolic process"/>
    <property type="evidence" value="ECO:0007669"/>
    <property type="project" value="TreeGrafter"/>
</dbReference>
<comment type="caution">
    <text evidence="6">The sequence shown here is derived from an EMBL/GenBank/DDBJ whole genome shotgun (WGS) entry which is preliminary data.</text>
</comment>
<evidence type="ECO:0000256" key="3">
    <source>
        <dbReference type="ARBA" id="ARBA00022801"/>
    </source>
</evidence>
<dbReference type="AlphaFoldDB" id="A0A5C7I860"/>
<feature type="domain" description="Peptidase M10 metallopeptidase" evidence="5">
    <location>
        <begin position="5"/>
        <end position="71"/>
    </location>
</feature>
<dbReference type="Pfam" id="PF00413">
    <property type="entry name" value="Peptidase_M10"/>
    <property type="match status" value="1"/>
</dbReference>
<organism evidence="6 7">
    <name type="scientific">Acer yangbiense</name>
    <dbReference type="NCBI Taxonomy" id="1000413"/>
    <lineage>
        <taxon>Eukaryota</taxon>
        <taxon>Viridiplantae</taxon>
        <taxon>Streptophyta</taxon>
        <taxon>Embryophyta</taxon>
        <taxon>Tracheophyta</taxon>
        <taxon>Spermatophyta</taxon>
        <taxon>Magnoliopsida</taxon>
        <taxon>eudicotyledons</taxon>
        <taxon>Gunneridae</taxon>
        <taxon>Pentapetalae</taxon>
        <taxon>rosids</taxon>
        <taxon>malvids</taxon>
        <taxon>Sapindales</taxon>
        <taxon>Sapindaceae</taxon>
        <taxon>Hippocastanoideae</taxon>
        <taxon>Acereae</taxon>
        <taxon>Acer</taxon>
    </lineage>
</organism>
<keyword evidence="4" id="KW-0862">Zinc</keyword>
<evidence type="ECO:0000313" key="6">
    <source>
        <dbReference type="EMBL" id="TXG64626.1"/>
    </source>
</evidence>
<dbReference type="GO" id="GO:0030198">
    <property type="term" value="P:extracellular matrix organization"/>
    <property type="evidence" value="ECO:0007669"/>
    <property type="project" value="TreeGrafter"/>
</dbReference>
<dbReference type="OrthoDB" id="406838at2759"/>
<dbReference type="PANTHER" id="PTHR10201">
    <property type="entry name" value="MATRIX METALLOPROTEINASE"/>
    <property type="match status" value="1"/>
</dbReference>
<dbReference type="GO" id="GO:0008270">
    <property type="term" value="F:zinc ion binding"/>
    <property type="evidence" value="ECO:0007669"/>
    <property type="project" value="InterPro"/>
</dbReference>
<accession>A0A5C7I860</accession>
<evidence type="ECO:0000259" key="5">
    <source>
        <dbReference type="Pfam" id="PF00413"/>
    </source>
</evidence>
<evidence type="ECO:0000256" key="2">
    <source>
        <dbReference type="ARBA" id="ARBA00022723"/>
    </source>
</evidence>
<evidence type="ECO:0000256" key="1">
    <source>
        <dbReference type="ARBA" id="ARBA00022670"/>
    </source>
</evidence>
<dbReference type="Gene3D" id="3.40.390.10">
    <property type="entry name" value="Collagenase (Catalytic Domain)"/>
    <property type="match status" value="1"/>
</dbReference>
<dbReference type="Proteomes" id="UP000323000">
    <property type="component" value="Chromosome 4"/>
</dbReference>
<dbReference type="InterPro" id="IPR024079">
    <property type="entry name" value="MetalloPept_cat_dom_sf"/>
</dbReference>
<dbReference type="SUPFAM" id="SSF55486">
    <property type="entry name" value="Metalloproteases ('zincins'), catalytic domain"/>
    <property type="match status" value="1"/>
</dbReference>
<dbReference type="GO" id="GO:0031012">
    <property type="term" value="C:extracellular matrix"/>
    <property type="evidence" value="ECO:0007669"/>
    <property type="project" value="InterPro"/>
</dbReference>
<keyword evidence="7" id="KW-1185">Reference proteome</keyword>
<sequence length="216" mass="24452">MHFHPPMGGFHYDADEQWAVGAAPNSFGLETVALHEIGHLLGLGHSEVEGAIMYPSISTGVTKGLHRDDVDVDIDPSILPVSFSKAVFWARSRFSIVEPEITAEMALNVRTWLASSTFGWKGKEITWPSLKRCLLEGKTFLDYSLCQMTCIRILEILPAVFGKLFPLFFMEHVDSRTMVKNVFDFKWLHDLMDWGKSQLKVILVYWLLFCFGVPLG</sequence>
<evidence type="ECO:0000313" key="7">
    <source>
        <dbReference type="Proteomes" id="UP000323000"/>
    </source>
</evidence>
<dbReference type="InterPro" id="IPR001818">
    <property type="entry name" value="Pept_M10_metallopeptidase"/>
</dbReference>
<name>A0A5C7I860_9ROSI</name>
<dbReference type="EMBL" id="VAHF01000004">
    <property type="protein sequence ID" value="TXG64626.1"/>
    <property type="molecule type" value="Genomic_DNA"/>
</dbReference>
<keyword evidence="3" id="KW-0378">Hydrolase</keyword>
<gene>
    <name evidence="6" type="ORF">EZV62_011620</name>
</gene>
<keyword evidence="2" id="KW-0479">Metal-binding</keyword>
<reference evidence="7" key="1">
    <citation type="journal article" date="2019" name="Gigascience">
        <title>De novo genome assembly of the endangered Acer yangbiense, a plant species with extremely small populations endemic to Yunnan Province, China.</title>
        <authorList>
            <person name="Yang J."/>
            <person name="Wariss H.M."/>
            <person name="Tao L."/>
            <person name="Zhang R."/>
            <person name="Yun Q."/>
            <person name="Hollingsworth P."/>
            <person name="Dao Z."/>
            <person name="Luo G."/>
            <person name="Guo H."/>
            <person name="Ma Y."/>
            <person name="Sun W."/>
        </authorList>
    </citation>
    <scope>NUCLEOTIDE SEQUENCE [LARGE SCALE GENOMIC DNA]</scope>
    <source>
        <strain evidence="7">cv. Malutang</strain>
    </source>
</reference>
<dbReference type="GO" id="GO:0004222">
    <property type="term" value="F:metalloendopeptidase activity"/>
    <property type="evidence" value="ECO:0007669"/>
    <property type="project" value="InterPro"/>
</dbReference>
<proteinExistence type="predicted"/>
<dbReference type="PANTHER" id="PTHR10201:SF213">
    <property type="entry name" value="METALLOENDOPROTEINASE 2-MMP-LIKE"/>
    <property type="match status" value="1"/>
</dbReference>
<keyword evidence="1" id="KW-0645">Protease</keyword>
<dbReference type="GO" id="GO:0006508">
    <property type="term" value="P:proteolysis"/>
    <property type="evidence" value="ECO:0007669"/>
    <property type="project" value="UniProtKB-KW"/>
</dbReference>
<protein>
    <recommendedName>
        <fullName evidence="5">Peptidase M10 metallopeptidase domain-containing protein</fullName>
    </recommendedName>
</protein>
<evidence type="ECO:0000256" key="4">
    <source>
        <dbReference type="ARBA" id="ARBA00022833"/>
    </source>
</evidence>